<comment type="caution">
    <text evidence="2">The sequence shown here is derived from an EMBL/GenBank/DDBJ whole genome shotgun (WGS) entry which is preliminary data.</text>
</comment>
<dbReference type="EMBL" id="JACTNG010000001">
    <property type="protein sequence ID" value="MBO1077518.1"/>
    <property type="molecule type" value="Genomic_DNA"/>
</dbReference>
<evidence type="ECO:0000313" key="3">
    <source>
        <dbReference type="Proteomes" id="UP001518989"/>
    </source>
</evidence>
<feature type="chain" id="PRO_5046110382" description="Porin family protein" evidence="1">
    <location>
        <begin position="26"/>
        <end position="134"/>
    </location>
</feature>
<protein>
    <recommendedName>
        <fullName evidence="4">Porin family protein</fullName>
    </recommendedName>
</protein>
<accession>A0ABS3KJ69</accession>
<organism evidence="2 3">
    <name type="scientific">Roseomonas haemaphysalidis</name>
    <dbReference type="NCBI Taxonomy" id="2768162"/>
    <lineage>
        <taxon>Bacteria</taxon>
        <taxon>Pseudomonadati</taxon>
        <taxon>Pseudomonadota</taxon>
        <taxon>Alphaproteobacteria</taxon>
        <taxon>Acetobacterales</taxon>
        <taxon>Roseomonadaceae</taxon>
        <taxon>Roseomonas</taxon>
    </lineage>
</organism>
<dbReference type="Proteomes" id="UP001518989">
    <property type="component" value="Unassembled WGS sequence"/>
</dbReference>
<evidence type="ECO:0000256" key="1">
    <source>
        <dbReference type="SAM" id="SignalP"/>
    </source>
</evidence>
<sequence>MIADHFAKFIVAAMIIMGMAQPALARDGQAGDFSLSAVVGGALPYSTGAGYVVTRLIAPGDGAGDIDVSRTLPFGGGVKNVFDARPQFGFGGRYELGRTRGGGKVALKAMVSAGMERPEGERPMVGLAGISLIF</sequence>
<feature type="signal peptide" evidence="1">
    <location>
        <begin position="1"/>
        <end position="25"/>
    </location>
</feature>
<reference evidence="2 3" key="1">
    <citation type="submission" date="2020-09" db="EMBL/GenBank/DDBJ databases">
        <title>Roseomonas.</title>
        <authorList>
            <person name="Zhu W."/>
        </authorList>
    </citation>
    <scope>NUCLEOTIDE SEQUENCE [LARGE SCALE GENOMIC DNA]</scope>
    <source>
        <strain evidence="2 3">573</strain>
    </source>
</reference>
<keyword evidence="3" id="KW-1185">Reference proteome</keyword>
<gene>
    <name evidence="2" type="ORF">IAI61_00640</name>
</gene>
<evidence type="ECO:0000313" key="2">
    <source>
        <dbReference type="EMBL" id="MBO1077518.1"/>
    </source>
</evidence>
<keyword evidence="1" id="KW-0732">Signal</keyword>
<name>A0ABS3KJ69_9PROT</name>
<proteinExistence type="predicted"/>
<dbReference type="RefSeq" id="WP_207414952.1">
    <property type="nucleotide sequence ID" value="NZ_JACTNG010000001.1"/>
</dbReference>
<evidence type="ECO:0008006" key="4">
    <source>
        <dbReference type="Google" id="ProtNLM"/>
    </source>
</evidence>